<dbReference type="PANTHER" id="PTHR42964">
    <property type="entry name" value="ENOYL-COA HYDRATASE"/>
    <property type="match status" value="1"/>
</dbReference>
<reference evidence="2 3" key="1">
    <citation type="submission" date="2021-01" db="EMBL/GenBank/DDBJ databases">
        <title>Genomics of switchgrass bacterial isolates.</title>
        <authorList>
            <person name="Shade A."/>
        </authorList>
    </citation>
    <scope>NUCLEOTIDE SEQUENCE [LARGE SCALE GENOMIC DNA]</scope>
    <source>
        <strain evidence="2 3">PvP111</strain>
    </source>
</reference>
<dbReference type="Pfam" id="PF00378">
    <property type="entry name" value="ECH_1"/>
    <property type="match status" value="1"/>
</dbReference>
<accession>A0ABS2KV83</accession>
<gene>
    <name evidence="2" type="ORF">JOE42_002570</name>
</gene>
<dbReference type="RefSeq" id="WP_307806271.1">
    <property type="nucleotide sequence ID" value="NZ_JAFBBK010000001.1"/>
</dbReference>
<name>A0ABS2KV83_9NOCA</name>
<protein>
    <submittedName>
        <fullName evidence="2">Enoyl-CoA hydratase/carnithine racemase</fullName>
    </submittedName>
</protein>
<comment type="similarity">
    <text evidence="1">Belongs to the enoyl-CoA hydratase/isomerase family.</text>
</comment>
<dbReference type="Gene3D" id="3.90.226.10">
    <property type="entry name" value="2-enoyl-CoA Hydratase, Chain A, domain 1"/>
    <property type="match status" value="1"/>
</dbReference>
<evidence type="ECO:0000313" key="2">
    <source>
        <dbReference type="EMBL" id="MBM7415837.1"/>
    </source>
</evidence>
<dbReference type="InterPro" id="IPR029045">
    <property type="entry name" value="ClpP/crotonase-like_dom_sf"/>
</dbReference>
<proteinExistence type="inferred from homology"/>
<dbReference type="CDD" id="cd06558">
    <property type="entry name" value="crotonase-like"/>
    <property type="match status" value="1"/>
</dbReference>
<dbReference type="InterPro" id="IPR001753">
    <property type="entry name" value="Enoyl-CoA_hydra/iso"/>
</dbReference>
<comment type="caution">
    <text evidence="2">The sequence shown here is derived from an EMBL/GenBank/DDBJ whole genome shotgun (WGS) entry which is preliminary data.</text>
</comment>
<dbReference type="SUPFAM" id="SSF52096">
    <property type="entry name" value="ClpP/crotonase"/>
    <property type="match status" value="1"/>
</dbReference>
<organism evidence="2 3">
    <name type="scientific">Rhodococcoides corynebacterioides</name>
    <dbReference type="NCBI Taxonomy" id="53972"/>
    <lineage>
        <taxon>Bacteria</taxon>
        <taxon>Bacillati</taxon>
        <taxon>Actinomycetota</taxon>
        <taxon>Actinomycetes</taxon>
        <taxon>Mycobacteriales</taxon>
        <taxon>Nocardiaceae</taxon>
        <taxon>Rhodococcoides</taxon>
    </lineage>
</organism>
<evidence type="ECO:0000256" key="1">
    <source>
        <dbReference type="ARBA" id="ARBA00005254"/>
    </source>
</evidence>
<dbReference type="EMBL" id="JAFBBK010000001">
    <property type="protein sequence ID" value="MBM7415837.1"/>
    <property type="molecule type" value="Genomic_DNA"/>
</dbReference>
<sequence length="182" mass="19255">MTPNIVVSHPESGIALVELSRGKVNALDGATYRELADVFDALSNRDDTTVVVLTGKGKNFCGGNDLHEFQSMSAENGDRRMREIRRGFFSILDCAVPVVAAVNGAALGSGVGLTAVCDVVVASDSAIFGLPEMTVGVLGGGRFAARMLPQQAVRRLFFTAEPVGAETGVIGVLPSKWFRNRN</sequence>
<dbReference type="PANTHER" id="PTHR42964:SF1">
    <property type="entry name" value="POLYKETIDE BIOSYNTHESIS ENOYL-COA HYDRATASE PKSH-RELATED"/>
    <property type="match status" value="1"/>
</dbReference>
<dbReference type="Proteomes" id="UP000703038">
    <property type="component" value="Unassembled WGS sequence"/>
</dbReference>
<dbReference type="InterPro" id="IPR051683">
    <property type="entry name" value="Enoyl-CoA_Hydratase/Isomerase"/>
</dbReference>
<evidence type="ECO:0000313" key="3">
    <source>
        <dbReference type="Proteomes" id="UP000703038"/>
    </source>
</evidence>
<keyword evidence="3" id="KW-1185">Reference proteome</keyword>